<dbReference type="EMBL" id="JADKGK010000020">
    <property type="protein sequence ID" value="MBL0004587.1"/>
    <property type="molecule type" value="Genomic_DNA"/>
</dbReference>
<name>A0A9D7TB03_9MICO</name>
<protein>
    <submittedName>
        <fullName evidence="1">Metallopeptidase family protein</fullName>
    </submittedName>
</protein>
<comment type="caution">
    <text evidence="1">The sequence shown here is derived from an EMBL/GenBank/DDBJ whole genome shotgun (WGS) entry which is preliminary data.</text>
</comment>
<dbReference type="Gene3D" id="3.30.2010.20">
    <property type="match status" value="1"/>
</dbReference>
<dbReference type="Pfam" id="PF06262">
    <property type="entry name" value="Zincin_1"/>
    <property type="match status" value="1"/>
</dbReference>
<evidence type="ECO:0000313" key="2">
    <source>
        <dbReference type="Proteomes" id="UP000886632"/>
    </source>
</evidence>
<reference evidence="1" key="1">
    <citation type="submission" date="2020-10" db="EMBL/GenBank/DDBJ databases">
        <title>Connecting structure to function with the recovery of over 1000 high-quality activated sludge metagenome-assembled genomes encoding full-length rRNA genes using long-read sequencing.</title>
        <authorList>
            <person name="Singleton C.M."/>
            <person name="Petriglieri F."/>
            <person name="Kristensen J.M."/>
            <person name="Kirkegaard R.H."/>
            <person name="Michaelsen T.Y."/>
            <person name="Andersen M.H."/>
            <person name="Karst S.M."/>
            <person name="Dueholm M.S."/>
            <person name="Nielsen P.H."/>
            <person name="Albertsen M."/>
        </authorList>
    </citation>
    <scope>NUCLEOTIDE SEQUENCE</scope>
    <source>
        <strain evidence="1">Ribe_18-Q3-R11-54_MAXAC.001</strain>
    </source>
</reference>
<dbReference type="SUPFAM" id="SSF55486">
    <property type="entry name" value="Metalloproteases ('zincins'), catalytic domain"/>
    <property type="match status" value="1"/>
</dbReference>
<dbReference type="AlphaFoldDB" id="A0A9D7TB03"/>
<dbReference type="InterPro" id="IPR038555">
    <property type="entry name" value="Zincin_1_sf"/>
</dbReference>
<gene>
    <name evidence="1" type="ORF">IPP00_11565</name>
</gene>
<accession>A0A9D7TB03</accession>
<proteinExistence type="predicted"/>
<dbReference type="CDD" id="cd12952">
    <property type="entry name" value="MMP_ACEL2062"/>
    <property type="match status" value="1"/>
</dbReference>
<organism evidence="1 2">
    <name type="scientific">Candidatus Phosphoribacter hodrii</name>
    <dbReference type="NCBI Taxonomy" id="2953743"/>
    <lineage>
        <taxon>Bacteria</taxon>
        <taxon>Bacillati</taxon>
        <taxon>Actinomycetota</taxon>
        <taxon>Actinomycetes</taxon>
        <taxon>Micrococcales</taxon>
        <taxon>Dermatophilaceae</taxon>
        <taxon>Candidatus Phosphoribacter</taxon>
    </lineage>
</organism>
<evidence type="ECO:0000313" key="1">
    <source>
        <dbReference type="EMBL" id="MBL0004587.1"/>
    </source>
</evidence>
<dbReference type="InterPro" id="IPR010428">
    <property type="entry name" value="Zincin_1"/>
</dbReference>
<dbReference type="Proteomes" id="UP000886632">
    <property type="component" value="Unassembled WGS sequence"/>
</dbReference>
<sequence>MPCTVTSPRSSGRRQPGNRVSCAHYGRLAIVAHRRYRLTPEQFDAAVEEALELIPAQFREAMANVAVLVEAEPPEGEEELLGVYDGVPLTDWGQDWGGSLPDRVTVFQGPLERMCATREELLDEIAVTVVHEMAHHFGIDEERLHELGWG</sequence>